<proteinExistence type="predicted"/>
<dbReference type="EMBL" id="QPFP01000073">
    <property type="protein sequence ID" value="TEB23816.1"/>
    <property type="molecule type" value="Genomic_DNA"/>
</dbReference>
<reference evidence="1 2" key="1">
    <citation type="journal article" date="2019" name="Nat. Ecol. Evol.">
        <title>Megaphylogeny resolves global patterns of mushroom evolution.</title>
        <authorList>
            <person name="Varga T."/>
            <person name="Krizsan K."/>
            <person name="Foldi C."/>
            <person name="Dima B."/>
            <person name="Sanchez-Garcia M."/>
            <person name="Sanchez-Ramirez S."/>
            <person name="Szollosi G.J."/>
            <person name="Szarkandi J.G."/>
            <person name="Papp V."/>
            <person name="Albert L."/>
            <person name="Andreopoulos W."/>
            <person name="Angelini C."/>
            <person name="Antonin V."/>
            <person name="Barry K.W."/>
            <person name="Bougher N.L."/>
            <person name="Buchanan P."/>
            <person name="Buyck B."/>
            <person name="Bense V."/>
            <person name="Catcheside P."/>
            <person name="Chovatia M."/>
            <person name="Cooper J."/>
            <person name="Damon W."/>
            <person name="Desjardin D."/>
            <person name="Finy P."/>
            <person name="Geml J."/>
            <person name="Haridas S."/>
            <person name="Hughes K."/>
            <person name="Justo A."/>
            <person name="Karasinski D."/>
            <person name="Kautmanova I."/>
            <person name="Kiss B."/>
            <person name="Kocsube S."/>
            <person name="Kotiranta H."/>
            <person name="LaButti K.M."/>
            <person name="Lechner B.E."/>
            <person name="Liimatainen K."/>
            <person name="Lipzen A."/>
            <person name="Lukacs Z."/>
            <person name="Mihaltcheva S."/>
            <person name="Morgado L.N."/>
            <person name="Niskanen T."/>
            <person name="Noordeloos M.E."/>
            <person name="Ohm R.A."/>
            <person name="Ortiz-Santana B."/>
            <person name="Ovrebo C."/>
            <person name="Racz N."/>
            <person name="Riley R."/>
            <person name="Savchenko A."/>
            <person name="Shiryaev A."/>
            <person name="Soop K."/>
            <person name="Spirin V."/>
            <person name="Szebenyi C."/>
            <person name="Tomsovsky M."/>
            <person name="Tulloss R.E."/>
            <person name="Uehling J."/>
            <person name="Grigoriev I.V."/>
            <person name="Vagvolgyi C."/>
            <person name="Papp T."/>
            <person name="Martin F.M."/>
            <person name="Miettinen O."/>
            <person name="Hibbett D.S."/>
            <person name="Nagy L.G."/>
        </authorList>
    </citation>
    <scope>NUCLEOTIDE SEQUENCE [LARGE SCALE GENOMIC DNA]</scope>
    <source>
        <strain evidence="1 2">FP101781</strain>
    </source>
</reference>
<dbReference type="Proteomes" id="UP000298030">
    <property type="component" value="Unassembled WGS sequence"/>
</dbReference>
<accession>A0A4Y7SPM3</accession>
<evidence type="ECO:0000313" key="2">
    <source>
        <dbReference type="Proteomes" id="UP000298030"/>
    </source>
</evidence>
<sequence length="79" mass="8770">MPDHALVSLVVTHLTLPIPFRSTDQSPEITRILSDALKGFARRRDPHSHLLGTGWLLDRPQSPSAVCLPVLPIPILWDS</sequence>
<organism evidence="1 2">
    <name type="scientific">Coprinellus micaceus</name>
    <name type="common">Glistening ink-cap mushroom</name>
    <name type="synonym">Coprinus micaceus</name>
    <dbReference type="NCBI Taxonomy" id="71717"/>
    <lineage>
        <taxon>Eukaryota</taxon>
        <taxon>Fungi</taxon>
        <taxon>Dikarya</taxon>
        <taxon>Basidiomycota</taxon>
        <taxon>Agaricomycotina</taxon>
        <taxon>Agaricomycetes</taxon>
        <taxon>Agaricomycetidae</taxon>
        <taxon>Agaricales</taxon>
        <taxon>Agaricineae</taxon>
        <taxon>Psathyrellaceae</taxon>
        <taxon>Coprinellus</taxon>
    </lineage>
</organism>
<name>A0A4Y7SPM3_COPMI</name>
<dbReference type="AlphaFoldDB" id="A0A4Y7SPM3"/>
<keyword evidence="2" id="KW-1185">Reference proteome</keyword>
<gene>
    <name evidence="1" type="ORF">FA13DRAFT_1739629</name>
</gene>
<protein>
    <submittedName>
        <fullName evidence="1">Uncharacterized protein</fullName>
    </submittedName>
</protein>
<evidence type="ECO:0000313" key="1">
    <source>
        <dbReference type="EMBL" id="TEB23816.1"/>
    </source>
</evidence>
<comment type="caution">
    <text evidence="1">The sequence shown here is derived from an EMBL/GenBank/DDBJ whole genome shotgun (WGS) entry which is preliminary data.</text>
</comment>